<feature type="region of interest" description="Disordered" evidence="1">
    <location>
        <begin position="1"/>
        <end position="41"/>
    </location>
</feature>
<gene>
    <name evidence="2" type="ORF">A2U01_0026089</name>
</gene>
<accession>A0A392P0J5</accession>
<reference evidence="2 3" key="1">
    <citation type="journal article" date="2018" name="Front. Plant Sci.">
        <title>Red Clover (Trifolium pratense) and Zigzag Clover (T. medium) - A Picture of Genomic Similarities and Differences.</title>
        <authorList>
            <person name="Dluhosova J."/>
            <person name="Istvanek J."/>
            <person name="Nedelnik J."/>
            <person name="Repkova J."/>
        </authorList>
    </citation>
    <scope>NUCLEOTIDE SEQUENCE [LARGE SCALE GENOMIC DNA]</scope>
    <source>
        <strain evidence="3">cv. 10/8</strain>
        <tissue evidence="2">Leaf</tissue>
    </source>
</reference>
<dbReference type="AlphaFoldDB" id="A0A392P0J5"/>
<protein>
    <submittedName>
        <fullName evidence="2">Uncharacterized protein</fullName>
    </submittedName>
</protein>
<sequence>NVLEDTKDNTNKGYSYVPPHGEHSFENCSDSDSSSEVDGDVSDEEVSFDELLLHDEKAKIKIELLASMVGVDTKEPAAVLTEVVRVLKLLKESPRNVFIASTNGKEVACCGLPEE</sequence>
<keyword evidence="3" id="KW-1185">Reference proteome</keyword>
<comment type="caution">
    <text evidence="2">The sequence shown here is derived from an EMBL/GenBank/DDBJ whole genome shotgun (WGS) entry which is preliminary data.</text>
</comment>
<dbReference type="EMBL" id="LXQA010057357">
    <property type="protein sequence ID" value="MCI05040.1"/>
    <property type="molecule type" value="Genomic_DNA"/>
</dbReference>
<evidence type="ECO:0000313" key="2">
    <source>
        <dbReference type="EMBL" id="MCI05040.1"/>
    </source>
</evidence>
<proteinExistence type="predicted"/>
<feature type="compositionally biased region" description="Basic and acidic residues" evidence="1">
    <location>
        <begin position="1"/>
        <end position="10"/>
    </location>
</feature>
<evidence type="ECO:0000313" key="3">
    <source>
        <dbReference type="Proteomes" id="UP000265520"/>
    </source>
</evidence>
<name>A0A392P0J5_9FABA</name>
<organism evidence="2 3">
    <name type="scientific">Trifolium medium</name>
    <dbReference type="NCBI Taxonomy" id="97028"/>
    <lineage>
        <taxon>Eukaryota</taxon>
        <taxon>Viridiplantae</taxon>
        <taxon>Streptophyta</taxon>
        <taxon>Embryophyta</taxon>
        <taxon>Tracheophyta</taxon>
        <taxon>Spermatophyta</taxon>
        <taxon>Magnoliopsida</taxon>
        <taxon>eudicotyledons</taxon>
        <taxon>Gunneridae</taxon>
        <taxon>Pentapetalae</taxon>
        <taxon>rosids</taxon>
        <taxon>fabids</taxon>
        <taxon>Fabales</taxon>
        <taxon>Fabaceae</taxon>
        <taxon>Papilionoideae</taxon>
        <taxon>50 kb inversion clade</taxon>
        <taxon>NPAAA clade</taxon>
        <taxon>Hologalegina</taxon>
        <taxon>IRL clade</taxon>
        <taxon>Trifolieae</taxon>
        <taxon>Trifolium</taxon>
    </lineage>
</organism>
<feature type="non-terminal residue" evidence="2">
    <location>
        <position position="1"/>
    </location>
</feature>
<evidence type="ECO:0000256" key="1">
    <source>
        <dbReference type="SAM" id="MobiDB-lite"/>
    </source>
</evidence>
<dbReference type="Proteomes" id="UP000265520">
    <property type="component" value="Unassembled WGS sequence"/>
</dbReference>